<dbReference type="EMBL" id="JANFAV010000003">
    <property type="protein sequence ID" value="MCW6534536.1"/>
    <property type="molecule type" value="Genomic_DNA"/>
</dbReference>
<dbReference type="PANTHER" id="PTHR23502">
    <property type="entry name" value="MAJOR FACILITATOR SUPERFAMILY"/>
    <property type="match status" value="1"/>
</dbReference>
<keyword evidence="9" id="KW-1185">Reference proteome</keyword>
<reference evidence="8" key="1">
    <citation type="submission" date="2022-06" db="EMBL/GenBank/DDBJ databases">
        <title>Sphingomonas sp. nov. isolated from rhizosphere soil of tomato.</title>
        <authorList>
            <person name="Dong H."/>
            <person name="Gao R."/>
        </authorList>
    </citation>
    <scope>NUCLEOTIDE SEQUENCE</scope>
    <source>
        <strain evidence="8">MMSM24</strain>
    </source>
</reference>
<evidence type="ECO:0000256" key="2">
    <source>
        <dbReference type="ARBA" id="ARBA00022448"/>
    </source>
</evidence>
<feature type="transmembrane region" description="Helical" evidence="6">
    <location>
        <begin position="145"/>
        <end position="170"/>
    </location>
</feature>
<evidence type="ECO:0000256" key="5">
    <source>
        <dbReference type="ARBA" id="ARBA00023136"/>
    </source>
</evidence>
<dbReference type="InterPro" id="IPR011701">
    <property type="entry name" value="MFS"/>
</dbReference>
<feature type="transmembrane region" description="Helical" evidence="6">
    <location>
        <begin position="112"/>
        <end position="133"/>
    </location>
</feature>
<keyword evidence="5 6" id="KW-0472">Membrane</keyword>
<feature type="domain" description="Major facilitator superfamily (MFS) profile" evidence="7">
    <location>
        <begin position="20"/>
        <end position="407"/>
    </location>
</feature>
<comment type="caution">
    <text evidence="8">The sequence shown here is derived from an EMBL/GenBank/DDBJ whole genome shotgun (WGS) entry which is preliminary data.</text>
</comment>
<feature type="transmembrane region" description="Helical" evidence="6">
    <location>
        <begin position="59"/>
        <end position="75"/>
    </location>
</feature>
<evidence type="ECO:0000313" key="9">
    <source>
        <dbReference type="Proteomes" id="UP001165565"/>
    </source>
</evidence>
<name>A0AA41ZDB2_9SPHN</name>
<dbReference type="RefSeq" id="WP_265268415.1">
    <property type="nucleotide sequence ID" value="NZ_JANFAV010000003.1"/>
</dbReference>
<dbReference type="Proteomes" id="UP001165565">
    <property type="component" value="Unassembled WGS sequence"/>
</dbReference>
<sequence>MASSAPSDAPRGAPIPFGEFVAIVAALMAMGAFGIDMMLPALPDIAQSLHVTVANHRQFVITVFGAGYGIGQLFHGPLVDRFGRRRMMIGSLAAYAALNVLAAISASFPLLLAARFFGGTAIAGSRIGMIAMVRDCFAGRAMAQIMSLAFMVFMAIPIIAPGLGAGILLFGNWRTIFWIIAGLALLVMIWVAIRIPETMLPEDRREIRLPAILAGWRATLFDRLSLGYTLATTALTACLYGYLGSIEQIMADGFGRPHLLIVIFALSAGMMMVGNMTNARLVMRIGTRRLSHGAVCAMIVISAIHLAIAMTGQETIVTFAVLQALTFAAFSLSSANFSAMAMERMGHIAGTAASVQGFISLTFGSAIGTMIGQAFDGTTRPLTAGFLVAAVIAIGLAFITERGRLFRPLA</sequence>
<organism evidence="8 9">
    <name type="scientific">Sphingomonas lycopersici</name>
    <dbReference type="NCBI Taxonomy" id="2951807"/>
    <lineage>
        <taxon>Bacteria</taxon>
        <taxon>Pseudomonadati</taxon>
        <taxon>Pseudomonadota</taxon>
        <taxon>Alphaproteobacteria</taxon>
        <taxon>Sphingomonadales</taxon>
        <taxon>Sphingomonadaceae</taxon>
        <taxon>Sphingomonas</taxon>
    </lineage>
</organism>
<proteinExistence type="predicted"/>
<dbReference type="InterPro" id="IPR036259">
    <property type="entry name" value="MFS_trans_sf"/>
</dbReference>
<feature type="transmembrane region" description="Helical" evidence="6">
    <location>
        <begin position="349"/>
        <end position="375"/>
    </location>
</feature>
<evidence type="ECO:0000256" key="4">
    <source>
        <dbReference type="ARBA" id="ARBA00022989"/>
    </source>
</evidence>
<feature type="transmembrane region" description="Helical" evidence="6">
    <location>
        <begin position="20"/>
        <end position="39"/>
    </location>
</feature>
<dbReference type="CDD" id="cd17320">
    <property type="entry name" value="MFS_MdfA_MDR_like"/>
    <property type="match status" value="1"/>
</dbReference>
<dbReference type="Pfam" id="PF07690">
    <property type="entry name" value="MFS_1"/>
    <property type="match status" value="1"/>
</dbReference>
<evidence type="ECO:0000313" key="8">
    <source>
        <dbReference type="EMBL" id="MCW6534536.1"/>
    </source>
</evidence>
<dbReference type="GO" id="GO:0022857">
    <property type="term" value="F:transmembrane transporter activity"/>
    <property type="evidence" value="ECO:0007669"/>
    <property type="project" value="InterPro"/>
</dbReference>
<feature type="transmembrane region" description="Helical" evidence="6">
    <location>
        <begin position="258"/>
        <end position="278"/>
    </location>
</feature>
<dbReference type="GO" id="GO:1990961">
    <property type="term" value="P:xenobiotic detoxification by transmembrane export across the plasma membrane"/>
    <property type="evidence" value="ECO:0007669"/>
    <property type="project" value="TreeGrafter"/>
</dbReference>
<evidence type="ECO:0000259" key="7">
    <source>
        <dbReference type="PROSITE" id="PS50850"/>
    </source>
</evidence>
<dbReference type="InterPro" id="IPR020846">
    <property type="entry name" value="MFS_dom"/>
</dbReference>
<feature type="transmembrane region" description="Helical" evidence="6">
    <location>
        <begin position="290"/>
        <end position="310"/>
    </location>
</feature>
<evidence type="ECO:0000256" key="3">
    <source>
        <dbReference type="ARBA" id="ARBA00022692"/>
    </source>
</evidence>
<comment type="subcellular location">
    <subcellularLocation>
        <location evidence="1">Membrane</location>
        <topology evidence="1">Multi-pass membrane protein</topology>
    </subcellularLocation>
</comment>
<feature type="transmembrane region" description="Helical" evidence="6">
    <location>
        <begin position="226"/>
        <end position="246"/>
    </location>
</feature>
<dbReference type="Gene3D" id="1.20.1720.10">
    <property type="entry name" value="Multidrug resistance protein D"/>
    <property type="match status" value="1"/>
</dbReference>
<gene>
    <name evidence="8" type="ORF">NEE01_07025</name>
</gene>
<evidence type="ECO:0000256" key="1">
    <source>
        <dbReference type="ARBA" id="ARBA00004141"/>
    </source>
</evidence>
<protein>
    <submittedName>
        <fullName evidence="8">Multidrug effflux MFS transporter</fullName>
    </submittedName>
</protein>
<evidence type="ECO:0000256" key="6">
    <source>
        <dbReference type="SAM" id="Phobius"/>
    </source>
</evidence>
<keyword evidence="3 6" id="KW-0812">Transmembrane</keyword>
<feature type="transmembrane region" description="Helical" evidence="6">
    <location>
        <begin position="381"/>
        <end position="399"/>
    </location>
</feature>
<dbReference type="SUPFAM" id="SSF103473">
    <property type="entry name" value="MFS general substrate transporter"/>
    <property type="match status" value="1"/>
</dbReference>
<feature type="transmembrane region" description="Helical" evidence="6">
    <location>
        <begin position="316"/>
        <end position="337"/>
    </location>
</feature>
<dbReference type="PROSITE" id="PS50850">
    <property type="entry name" value="MFS"/>
    <property type="match status" value="1"/>
</dbReference>
<keyword evidence="2" id="KW-0813">Transport</keyword>
<keyword evidence="4 6" id="KW-1133">Transmembrane helix</keyword>
<accession>A0AA41ZDB2</accession>
<dbReference type="GO" id="GO:0005886">
    <property type="term" value="C:plasma membrane"/>
    <property type="evidence" value="ECO:0007669"/>
    <property type="project" value="TreeGrafter"/>
</dbReference>
<feature type="transmembrane region" description="Helical" evidence="6">
    <location>
        <begin position="87"/>
        <end position="106"/>
    </location>
</feature>
<dbReference type="PANTHER" id="PTHR23502:SF132">
    <property type="entry name" value="POLYAMINE TRANSPORTER 2-RELATED"/>
    <property type="match status" value="1"/>
</dbReference>
<feature type="transmembrane region" description="Helical" evidence="6">
    <location>
        <begin position="176"/>
        <end position="195"/>
    </location>
</feature>
<dbReference type="AlphaFoldDB" id="A0AA41ZDB2"/>